<dbReference type="RefSeq" id="WP_148986927.1">
    <property type="nucleotide sequence ID" value="NZ_VTEV01000001.1"/>
</dbReference>
<comment type="caution">
    <text evidence="2">The sequence shown here is derived from an EMBL/GenBank/DDBJ whole genome shotgun (WGS) entry which is preliminary data.</text>
</comment>
<evidence type="ECO:0000259" key="1">
    <source>
        <dbReference type="Pfam" id="PF13400"/>
    </source>
</evidence>
<proteinExistence type="predicted"/>
<sequence>MLKSNDGNALVMMAFILSLLVALTGLVVDGGRLYLQKGEMQKAIDSAALAGVQQVKNGQIKVVNAAIELAAANGTELNSSKITVGSDSVEIHNEVPVEMTFAKVLGFASVDVSATSKAVLDTTRGIIKHSNVIPVGIPKDKLVKGQSHTLHFTPGGGSNGPQQGNFGFLAIGGRGAANLEDNIANGIEVEITPGSYVLTEPGLKWGKVRSGFQERISKDATKTYCNQFSTATSGCARVAILPIVNDLGSVNGRGKVEIIGFAAFWIEKVEPNGGNKSVSGYFIDVVTSGEFSEDVENFGISTIKLVN</sequence>
<protein>
    <recommendedName>
        <fullName evidence="1">Putative Flp pilus-assembly TadG-like N-terminal domain-containing protein</fullName>
    </recommendedName>
</protein>
<name>A0A5D4T6X6_9BACI</name>
<gene>
    <name evidence="2" type="ORF">FZC76_03810</name>
</gene>
<dbReference type="EMBL" id="VTEV01000001">
    <property type="protein sequence ID" value="TYS71029.1"/>
    <property type="molecule type" value="Genomic_DNA"/>
</dbReference>
<accession>A0A5D4T6X6</accession>
<evidence type="ECO:0000313" key="3">
    <source>
        <dbReference type="Proteomes" id="UP000322524"/>
    </source>
</evidence>
<dbReference type="InterPro" id="IPR028087">
    <property type="entry name" value="Tad_N"/>
</dbReference>
<dbReference type="Proteomes" id="UP000322524">
    <property type="component" value="Unassembled WGS sequence"/>
</dbReference>
<organism evidence="2 3">
    <name type="scientific">Sutcliffiella horikoshii</name>
    <dbReference type="NCBI Taxonomy" id="79883"/>
    <lineage>
        <taxon>Bacteria</taxon>
        <taxon>Bacillati</taxon>
        <taxon>Bacillota</taxon>
        <taxon>Bacilli</taxon>
        <taxon>Bacillales</taxon>
        <taxon>Bacillaceae</taxon>
        <taxon>Sutcliffiella</taxon>
    </lineage>
</organism>
<feature type="domain" description="Putative Flp pilus-assembly TadG-like N-terminal" evidence="1">
    <location>
        <begin position="7"/>
        <end position="54"/>
    </location>
</feature>
<dbReference type="Pfam" id="PF13400">
    <property type="entry name" value="Tad"/>
    <property type="match status" value="1"/>
</dbReference>
<evidence type="ECO:0000313" key="2">
    <source>
        <dbReference type="EMBL" id="TYS71029.1"/>
    </source>
</evidence>
<dbReference type="AlphaFoldDB" id="A0A5D4T6X6"/>
<dbReference type="OrthoDB" id="2830515at2"/>
<reference evidence="2 3" key="1">
    <citation type="submission" date="2019-08" db="EMBL/GenBank/DDBJ databases">
        <title>Bacillus genomes from the desert of Cuatro Cienegas, Coahuila.</title>
        <authorList>
            <person name="Olmedo-Alvarez G."/>
        </authorList>
    </citation>
    <scope>NUCLEOTIDE SEQUENCE [LARGE SCALE GENOMIC DNA]</scope>
    <source>
        <strain evidence="2 3">CH28_1T</strain>
    </source>
</reference>